<dbReference type="EMBL" id="VBPB01000007">
    <property type="protein sequence ID" value="TMQ74205.1"/>
    <property type="molecule type" value="Genomic_DNA"/>
</dbReference>
<reference evidence="1 2" key="1">
    <citation type="journal article" date="2019" name="Nat. Microbiol.">
        <title>Mediterranean grassland soil C-N compound turnover is dependent on rainfall and depth, and is mediated by genomically divergent microorganisms.</title>
        <authorList>
            <person name="Diamond S."/>
            <person name="Andeer P.F."/>
            <person name="Li Z."/>
            <person name="Crits-Christoph A."/>
            <person name="Burstein D."/>
            <person name="Anantharaman K."/>
            <person name="Lane K.R."/>
            <person name="Thomas B.C."/>
            <person name="Pan C."/>
            <person name="Northen T.R."/>
            <person name="Banfield J.F."/>
        </authorList>
    </citation>
    <scope>NUCLEOTIDE SEQUENCE [LARGE SCALE GENOMIC DNA]</scope>
    <source>
        <strain evidence="1">WS_11</strain>
    </source>
</reference>
<organism evidence="1 2">
    <name type="scientific">Eiseniibacteriota bacterium</name>
    <dbReference type="NCBI Taxonomy" id="2212470"/>
    <lineage>
        <taxon>Bacteria</taxon>
        <taxon>Candidatus Eiseniibacteriota</taxon>
    </lineage>
</organism>
<protein>
    <submittedName>
        <fullName evidence="1">Uncharacterized protein</fullName>
    </submittedName>
</protein>
<name>A0A538UE71_UNCEI</name>
<accession>A0A538UE71</accession>
<dbReference type="Proteomes" id="UP000319771">
    <property type="component" value="Unassembled WGS sequence"/>
</dbReference>
<comment type="caution">
    <text evidence="1">The sequence shown here is derived from an EMBL/GenBank/DDBJ whole genome shotgun (WGS) entry which is preliminary data.</text>
</comment>
<evidence type="ECO:0000313" key="2">
    <source>
        <dbReference type="Proteomes" id="UP000319771"/>
    </source>
</evidence>
<dbReference type="AlphaFoldDB" id="A0A538UE71"/>
<proteinExistence type="predicted"/>
<sequence length="79" mass="8582">MDLPRKHEAPGDSRGFTLAALPSIYVQSTGTGAPVGGDLRRPPGAFRPERTDDFFVAFARVTLRVFDVIFLAAIGHLLQ</sequence>
<gene>
    <name evidence="1" type="ORF">E6K81_00745</name>
</gene>
<evidence type="ECO:0000313" key="1">
    <source>
        <dbReference type="EMBL" id="TMQ74205.1"/>
    </source>
</evidence>